<feature type="region of interest" description="Disordered" evidence="1">
    <location>
        <begin position="183"/>
        <end position="224"/>
    </location>
</feature>
<evidence type="ECO:0000313" key="3">
    <source>
        <dbReference type="Proteomes" id="UP000053825"/>
    </source>
</evidence>
<sequence>MIRHLDNVYLGDDDVQPFSTTLEMVKCCDHFGPGVQNVQIGGGIEVNTRTEQLSYSTQCDQQRSTRTSSCGGSRLGLELQGLVGMFNVKGRLVSNYGLRRTESKPITVNSKLLGTQQPVRAITVLAPDICVRCPKLISSHHVECRWSEMALSRIRSSVVRFVRTTDMLETNVEDLSECKDKTPIYNQKQKTPRGNTSRYFSKRTSHNPSIWYQEAKTGQSPPLR</sequence>
<dbReference type="Proteomes" id="UP000053825">
    <property type="component" value="Unassembled WGS sequence"/>
</dbReference>
<proteinExistence type="predicted"/>
<keyword evidence="3" id="KW-1185">Reference proteome</keyword>
<protein>
    <submittedName>
        <fullName evidence="2">Uncharacterized protein</fullName>
    </submittedName>
</protein>
<evidence type="ECO:0000256" key="1">
    <source>
        <dbReference type="SAM" id="MobiDB-lite"/>
    </source>
</evidence>
<name>A0A0L7QP09_9HYME</name>
<evidence type="ECO:0000313" key="2">
    <source>
        <dbReference type="EMBL" id="KOC60357.1"/>
    </source>
</evidence>
<feature type="compositionally biased region" description="Polar residues" evidence="1">
    <location>
        <begin position="206"/>
        <end position="224"/>
    </location>
</feature>
<dbReference type="EMBL" id="KQ414842">
    <property type="protein sequence ID" value="KOC60357.1"/>
    <property type="molecule type" value="Genomic_DNA"/>
</dbReference>
<feature type="compositionally biased region" description="Polar residues" evidence="1">
    <location>
        <begin position="184"/>
        <end position="199"/>
    </location>
</feature>
<organism evidence="2 3">
    <name type="scientific">Habropoda laboriosa</name>
    <dbReference type="NCBI Taxonomy" id="597456"/>
    <lineage>
        <taxon>Eukaryota</taxon>
        <taxon>Metazoa</taxon>
        <taxon>Ecdysozoa</taxon>
        <taxon>Arthropoda</taxon>
        <taxon>Hexapoda</taxon>
        <taxon>Insecta</taxon>
        <taxon>Pterygota</taxon>
        <taxon>Neoptera</taxon>
        <taxon>Endopterygota</taxon>
        <taxon>Hymenoptera</taxon>
        <taxon>Apocrita</taxon>
        <taxon>Aculeata</taxon>
        <taxon>Apoidea</taxon>
        <taxon>Anthophila</taxon>
        <taxon>Apidae</taxon>
        <taxon>Habropoda</taxon>
    </lineage>
</organism>
<reference evidence="2 3" key="1">
    <citation type="submission" date="2015-07" db="EMBL/GenBank/DDBJ databases">
        <title>The genome of Habropoda laboriosa.</title>
        <authorList>
            <person name="Pan H."/>
            <person name="Kapheim K."/>
        </authorList>
    </citation>
    <scope>NUCLEOTIDE SEQUENCE [LARGE SCALE GENOMIC DNA]</scope>
    <source>
        <strain evidence="2">0110345459</strain>
    </source>
</reference>
<accession>A0A0L7QP09</accession>
<dbReference type="AlphaFoldDB" id="A0A0L7QP09"/>
<gene>
    <name evidence="2" type="ORF">WH47_08745</name>
</gene>